<dbReference type="InterPro" id="IPR003961">
    <property type="entry name" value="FN3_dom"/>
</dbReference>
<evidence type="ECO:0000256" key="2">
    <source>
        <dbReference type="SAM" id="Phobius"/>
    </source>
</evidence>
<feature type="compositionally biased region" description="Basic and acidic residues" evidence="1">
    <location>
        <begin position="1716"/>
        <end position="1726"/>
    </location>
</feature>
<feature type="domain" description="Fibronectin type-III" evidence="3">
    <location>
        <begin position="1469"/>
        <end position="1570"/>
    </location>
</feature>
<evidence type="ECO:0000259" key="3">
    <source>
        <dbReference type="SMART" id="SM00060"/>
    </source>
</evidence>
<reference evidence="4" key="1">
    <citation type="submission" date="2023-10" db="EMBL/GenBank/DDBJ databases">
        <authorList>
            <person name="Chen Y."/>
            <person name="Shah S."/>
            <person name="Dougan E. K."/>
            <person name="Thang M."/>
            <person name="Chan C."/>
        </authorList>
    </citation>
    <scope>NUCLEOTIDE SEQUENCE [LARGE SCALE GENOMIC DNA]</scope>
</reference>
<protein>
    <recommendedName>
        <fullName evidence="3">Fibronectin type-III domain-containing protein</fullName>
    </recommendedName>
</protein>
<feature type="region of interest" description="Disordered" evidence="1">
    <location>
        <begin position="1211"/>
        <end position="1235"/>
    </location>
</feature>
<sequence length="1734" mass="182318">MPDVRERARMVLGSISQAPAVAVGEMLCLVVPSAFHVVLLAAGGYRAGLGLCRRWRVLRQLLLLRRFGSSARVAWRFGAEVRQRREDMSSEADEVDKSSDLERAIVQLPGAAALYMWHARCAPPGLRPAPVHSWMASVAGGGAVDGSRHKLGSFFAKCWLEPLFLIRVVVEGTHAARQPLEELLQTPQARSLLDGQAEVQLPELLGLAQAAAGREREADLDPGSAVKADVVGLLPCTRYAVTVRACYPATGVGGLPSAEPAALSCAAVTPGGAAPPAAPRLVPLGPRLAEAMGAAGGEASEGAGAREAVLDVESLPGYALEYHAAGLQAAHFDALGGAERSLFGGSWQADGGPWHLVPSAEVQGCAGEGGHKVRVTLPPFGSQPPLPDVVEFRLRALARSAAHPCRWAGGISEPVAVCIAPPHRRPRLRHVITDDRWCVSVAVDLFKGALPPTPPVPLCQSLEALDEDDPDSDQEHDGDMQELRKSDAVPLPPLESWQEDAELGAVPVGYGHRMVTMVQLRYSIRPALRKQIEGQAASKGWQLSPVVPISSENLDGSRCTLELGSDAGPAQGGVYLFQARLGDGRRWSAWSPTSVAFSWRVPPPVPPVASRAGAQPQVMAEVTSSSSARVRWGDFRPAPGLVLLEYELLAVLQEPEGGIGGPSVVATSFQHRYRGGVVEHDITGLIPLKTYVFAVQARYPQVGGRVWAGRLESAPVALDQAETMLDPPAPCLVADTRAGEDEAAQAAEGAFALVEYPDEEEGMSYTLQYALAVGPDADAEMRTNQGVWCRPLGVAALDTEEAADVVGTAPRWRAELLDVQRFWSEPLALALLQRVCLRLRAQGADDAPSARLWSSPSAPVSTGVAPPEALSAAVVAAGRRLALRAFFSLDLALAEALAAAGPARVQRARADLQEALQRVGDRPAAAGTAAPGAAHDGLRALHEPQRAWPRGFGHAFVTRCQLRLRWLSRASAGAGAEGSGEHAGGGAEGWGAWFHCPDVPLPEEACRDDAGSLASGPRGSRARWFSTEALQPPGRALMAGDVVQVAVRVGDGLKWSAWRGAKELTVAIAPPRPAQDQDTAKASWVGDACTVRWPAAAAAPGLDSIEYQVTVHPDSGALAARIAAVFDGPAAAASSAGAGPAPAPARAGGTSQPQPAGGGRLVCTQVSGLCRHVRYSFTVSARYPAVGSREYTRLFQTEHVAWRPGSVEPVAAPAPGAPAPERPAPAPPAVEQVPVPRDSRRLAHWEAEGEGMLVLLRWRGLEAPAKGGPPEPLQFEVHASEASPGAPPEASDGPWVQSAATLVALDGEPLVALRRPPFVVSHFRLVDAASLRAGPASAAMPAVYERVTAPPVASMRALGRGVPRALGAELRFVLGAEMGTHRWATLCQVRFRALGAGKDEAWDEMGEAPLGCAGGSGLMDDAREATVLVREEDGLDLGSVYEFAVRVGDSYRFGPWSTASRPMRFAVSPPCAREDASIRIQAEETSAVLSWDAFGPDAKLAARLPSFAQLPVTYTVSVFSGQARELVTRLDVLGGCSSEAQRSSVIIPSLLPGVSYSASLVATWSRFGSRCPFESGEGMPLLIAFTTRPSSTSLAGRGGISAEVDRTQQSAASRLLEPSSAQLSVLPKASADGASVLASSGEGISAKTGRQLPRLIPMPPAKFHARDPLTMAAIPTPRADRPAHARSPRPAALKRALASAEQPQGGLGGWAGRPATRREAARRAESRGNGPSAE</sequence>
<dbReference type="SMART" id="SM00060">
    <property type="entry name" value="FN3"/>
    <property type="match status" value="3"/>
</dbReference>
<feature type="region of interest" description="Disordered" evidence="1">
    <location>
        <begin position="1674"/>
        <end position="1734"/>
    </location>
</feature>
<evidence type="ECO:0000313" key="4">
    <source>
        <dbReference type="EMBL" id="CAK0869784.1"/>
    </source>
</evidence>
<organism evidence="4 5">
    <name type="scientific">Prorocentrum cordatum</name>
    <dbReference type="NCBI Taxonomy" id="2364126"/>
    <lineage>
        <taxon>Eukaryota</taxon>
        <taxon>Sar</taxon>
        <taxon>Alveolata</taxon>
        <taxon>Dinophyceae</taxon>
        <taxon>Prorocentrales</taxon>
        <taxon>Prorocentraceae</taxon>
        <taxon>Prorocentrum</taxon>
    </lineage>
</organism>
<feature type="domain" description="Fibronectin type-III" evidence="3">
    <location>
        <begin position="612"/>
        <end position="705"/>
    </location>
</feature>
<dbReference type="InterPro" id="IPR036116">
    <property type="entry name" value="FN3_sf"/>
</dbReference>
<accession>A0ABN9V9Z1</accession>
<keyword evidence="5" id="KW-1185">Reference proteome</keyword>
<keyword evidence="2" id="KW-1133">Transmembrane helix</keyword>
<feature type="region of interest" description="Disordered" evidence="1">
    <location>
        <begin position="1133"/>
        <end position="1159"/>
    </location>
</feature>
<keyword evidence="2" id="KW-0812">Transmembrane</keyword>
<feature type="transmembrane region" description="Helical" evidence="2">
    <location>
        <begin position="21"/>
        <end position="45"/>
    </location>
</feature>
<proteinExistence type="predicted"/>
<feature type="compositionally biased region" description="Pro residues" evidence="1">
    <location>
        <begin position="1215"/>
        <end position="1228"/>
    </location>
</feature>
<gene>
    <name evidence="4" type="ORF">PCOR1329_LOCUS56038</name>
</gene>
<dbReference type="SUPFAM" id="SSF49265">
    <property type="entry name" value="Fibronectin type III"/>
    <property type="match status" value="1"/>
</dbReference>
<feature type="domain" description="Fibronectin type-III" evidence="3">
    <location>
        <begin position="1070"/>
        <end position="1189"/>
    </location>
</feature>
<dbReference type="EMBL" id="CAUYUJ010016885">
    <property type="protein sequence ID" value="CAK0869784.1"/>
    <property type="molecule type" value="Genomic_DNA"/>
</dbReference>
<feature type="compositionally biased region" description="Low complexity" evidence="1">
    <location>
        <begin position="1133"/>
        <end position="1149"/>
    </location>
</feature>
<comment type="caution">
    <text evidence="4">The sequence shown here is derived from an EMBL/GenBank/DDBJ whole genome shotgun (WGS) entry which is preliminary data.</text>
</comment>
<evidence type="ECO:0000313" key="5">
    <source>
        <dbReference type="Proteomes" id="UP001189429"/>
    </source>
</evidence>
<dbReference type="Proteomes" id="UP001189429">
    <property type="component" value="Unassembled WGS sequence"/>
</dbReference>
<evidence type="ECO:0000256" key="1">
    <source>
        <dbReference type="SAM" id="MobiDB-lite"/>
    </source>
</evidence>
<keyword evidence="2" id="KW-0472">Membrane</keyword>
<name>A0ABN9V9Z1_9DINO</name>